<sequence>MKDGKFLETCVRDVKTLLHEDDGLVEYGPEAFEDPDVVMLWNYNGRAVAGGTAYGDDDQ</sequence>
<dbReference type="STRING" id="211114.SAMN04489726_3551"/>
<gene>
    <name evidence="1" type="ORF">SAMN04489726_3551</name>
</gene>
<protein>
    <submittedName>
        <fullName evidence="1">CRISP-associated protein Cas1</fullName>
    </submittedName>
</protein>
<proteinExistence type="predicted"/>
<name>A0A1G9WEI2_ALLAB</name>
<reference evidence="1 2" key="1">
    <citation type="submission" date="2016-10" db="EMBL/GenBank/DDBJ databases">
        <authorList>
            <person name="de Groot N.N."/>
        </authorList>
    </citation>
    <scope>NUCLEOTIDE SEQUENCE [LARGE SCALE GENOMIC DNA]</scope>
    <source>
        <strain evidence="1 2">DSM 44149</strain>
    </source>
</reference>
<dbReference type="eggNOG" id="COG1518">
    <property type="taxonomic scope" value="Bacteria"/>
</dbReference>
<evidence type="ECO:0000313" key="1">
    <source>
        <dbReference type="EMBL" id="SDM82641.1"/>
    </source>
</evidence>
<dbReference type="AlphaFoldDB" id="A0A1G9WEI2"/>
<keyword evidence="2" id="KW-1185">Reference proteome</keyword>
<dbReference type="RefSeq" id="WP_030429671.1">
    <property type="nucleotide sequence ID" value="NZ_JOEF01000008.1"/>
</dbReference>
<dbReference type="EMBL" id="LT629701">
    <property type="protein sequence ID" value="SDM82641.1"/>
    <property type="molecule type" value="Genomic_DNA"/>
</dbReference>
<organism evidence="1 2">
    <name type="scientific">Allokutzneria albata</name>
    <name type="common">Kibdelosporangium albatum</name>
    <dbReference type="NCBI Taxonomy" id="211114"/>
    <lineage>
        <taxon>Bacteria</taxon>
        <taxon>Bacillati</taxon>
        <taxon>Actinomycetota</taxon>
        <taxon>Actinomycetes</taxon>
        <taxon>Pseudonocardiales</taxon>
        <taxon>Pseudonocardiaceae</taxon>
        <taxon>Allokutzneria</taxon>
    </lineage>
</organism>
<dbReference type="Proteomes" id="UP000183376">
    <property type="component" value="Chromosome I"/>
</dbReference>
<accession>A0A1G9WEI2</accession>
<evidence type="ECO:0000313" key="2">
    <source>
        <dbReference type="Proteomes" id="UP000183376"/>
    </source>
</evidence>